<name>A0A2P8DA66_9BACT</name>
<comment type="caution">
    <text evidence="3">The sequence shown here is derived from an EMBL/GenBank/DDBJ whole genome shotgun (WGS) entry which is preliminary data.</text>
</comment>
<gene>
    <name evidence="3" type="ORF">B0I18_101256</name>
</gene>
<evidence type="ECO:0000256" key="1">
    <source>
        <dbReference type="ARBA" id="ARBA00022801"/>
    </source>
</evidence>
<evidence type="ECO:0000313" key="3">
    <source>
        <dbReference type="EMBL" id="PSK94105.1"/>
    </source>
</evidence>
<dbReference type="InterPro" id="IPR050287">
    <property type="entry name" value="MTA/SAH_deaminase"/>
</dbReference>
<reference evidence="3 4" key="1">
    <citation type="submission" date="2018-03" db="EMBL/GenBank/DDBJ databases">
        <title>Genomic Encyclopedia of Type Strains, Phase III (KMG-III): the genomes of soil and plant-associated and newly described type strains.</title>
        <authorList>
            <person name="Whitman W."/>
        </authorList>
    </citation>
    <scope>NUCLEOTIDE SEQUENCE [LARGE SCALE GENOMIC DNA]</scope>
    <source>
        <strain evidence="3 4">CGMCC 1.12700</strain>
    </source>
</reference>
<dbReference type="AlphaFoldDB" id="A0A2P8DA66"/>
<keyword evidence="4" id="KW-1185">Reference proteome</keyword>
<dbReference type="Gene3D" id="3.20.20.140">
    <property type="entry name" value="Metal-dependent hydrolases"/>
    <property type="match status" value="1"/>
</dbReference>
<dbReference type="Proteomes" id="UP000240572">
    <property type="component" value="Unassembled WGS sequence"/>
</dbReference>
<sequence length="387" mass="42760">MNYYSATQIHDGRQWLPEGSMIAFDDEGVFRQTYAAGNAPAGVQPVHYEGILCPGFVNAHCHLELSHMKGVIPEGGGLVSFLKNVMFQRNNYDAAAREKAIQRAIAESRSNGIAAVGDICNGTDMLAFRPGSGMHIHSFIESIGFSETKAPERFAYSEQVYRQYASQAATTHHLAQSIVPHAPYSVSPAMFALIDRFEPRSLIAIHNEETEAENELYRSKTGRMFELYEALGIDPGFFEPSGKSSLQTYLPQLAATHPVILVHNTFLDEADISYLQVAARAVFLCLCPNANWYIERRLPDITLFAQSGLPICLGTDSLASNHQLSIWSEIQTIQQHFPAIPLETLLQWGTLNGAQALQLADRIGSLETGKQPGLVYIDAQKELHPLL</sequence>
<keyword evidence="1 3" id="KW-0378">Hydrolase</keyword>
<proteinExistence type="predicted"/>
<dbReference type="RefSeq" id="WP_181358289.1">
    <property type="nucleotide sequence ID" value="NZ_PYGD01000001.1"/>
</dbReference>
<feature type="domain" description="Amidohydrolase-related" evidence="2">
    <location>
        <begin position="51"/>
        <end position="379"/>
    </location>
</feature>
<organism evidence="3 4">
    <name type="scientific">Taibaiella chishuiensis</name>
    <dbReference type="NCBI Taxonomy" id="1434707"/>
    <lineage>
        <taxon>Bacteria</taxon>
        <taxon>Pseudomonadati</taxon>
        <taxon>Bacteroidota</taxon>
        <taxon>Chitinophagia</taxon>
        <taxon>Chitinophagales</taxon>
        <taxon>Chitinophagaceae</taxon>
        <taxon>Taibaiella</taxon>
    </lineage>
</organism>
<dbReference type="InterPro" id="IPR032466">
    <property type="entry name" value="Metal_Hydrolase"/>
</dbReference>
<accession>A0A2P8DA66</accession>
<dbReference type="PANTHER" id="PTHR43794">
    <property type="entry name" value="AMINOHYDROLASE SSNA-RELATED"/>
    <property type="match status" value="1"/>
</dbReference>
<dbReference type="Pfam" id="PF01979">
    <property type="entry name" value="Amidohydro_1"/>
    <property type="match status" value="1"/>
</dbReference>
<dbReference type="InterPro" id="IPR006680">
    <property type="entry name" value="Amidohydro-rel"/>
</dbReference>
<dbReference type="SUPFAM" id="SSF51556">
    <property type="entry name" value="Metallo-dependent hydrolases"/>
    <property type="match status" value="1"/>
</dbReference>
<evidence type="ECO:0000259" key="2">
    <source>
        <dbReference type="Pfam" id="PF01979"/>
    </source>
</evidence>
<dbReference type="EMBL" id="PYGD01000001">
    <property type="protein sequence ID" value="PSK94105.1"/>
    <property type="molecule type" value="Genomic_DNA"/>
</dbReference>
<protein>
    <submittedName>
        <fullName evidence="3">Cytosine/adenosine deaminase-related metal-dependent hydrolase</fullName>
    </submittedName>
</protein>
<dbReference type="PANTHER" id="PTHR43794:SF11">
    <property type="entry name" value="AMIDOHYDROLASE-RELATED DOMAIN-CONTAINING PROTEIN"/>
    <property type="match status" value="1"/>
</dbReference>
<dbReference type="GO" id="GO:0016787">
    <property type="term" value="F:hydrolase activity"/>
    <property type="evidence" value="ECO:0007669"/>
    <property type="project" value="UniProtKB-KW"/>
</dbReference>
<evidence type="ECO:0000313" key="4">
    <source>
        <dbReference type="Proteomes" id="UP000240572"/>
    </source>
</evidence>